<accession>A0A926UR51</accession>
<dbReference type="EMBL" id="JACJPY010000010">
    <property type="protein sequence ID" value="MBD2149594.1"/>
    <property type="molecule type" value="Genomic_DNA"/>
</dbReference>
<evidence type="ECO:0000313" key="1">
    <source>
        <dbReference type="EMBL" id="MBD2149594.1"/>
    </source>
</evidence>
<organism evidence="1 2">
    <name type="scientific">Pseudanabaena cinerea FACHB-1277</name>
    <dbReference type="NCBI Taxonomy" id="2949581"/>
    <lineage>
        <taxon>Bacteria</taxon>
        <taxon>Bacillati</taxon>
        <taxon>Cyanobacteriota</taxon>
        <taxon>Cyanophyceae</taxon>
        <taxon>Pseudanabaenales</taxon>
        <taxon>Pseudanabaenaceae</taxon>
        <taxon>Pseudanabaena</taxon>
        <taxon>Pseudanabaena cinerea</taxon>
    </lineage>
</organism>
<gene>
    <name evidence="1" type="ORF">H6F44_05560</name>
</gene>
<dbReference type="RefSeq" id="WP_190349963.1">
    <property type="nucleotide sequence ID" value="NZ_JACJPY010000010.1"/>
</dbReference>
<dbReference type="AlphaFoldDB" id="A0A926UR51"/>
<name>A0A926UR51_9CYAN</name>
<comment type="caution">
    <text evidence="1">The sequence shown here is derived from an EMBL/GenBank/DDBJ whole genome shotgun (WGS) entry which is preliminary data.</text>
</comment>
<reference evidence="1" key="2">
    <citation type="submission" date="2020-08" db="EMBL/GenBank/DDBJ databases">
        <authorList>
            <person name="Chen M."/>
            <person name="Teng W."/>
            <person name="Zhao L."/>
            <person name="Hu C."/>
            <person name="Zhou Y."/>
            <person name="Han B."/>
            <person name="Song L."/>
            <person name="Shu W."/>
        </authorList>
    </citation>
    <scope>NUCLEOTIDE SEQUENCE</scope>
    <source>
        <strain evidence="1">FACHB-1277</strain>
    </source>
</reference>
<keyword evidence="2" id="KW-1185">Reference proteome</keyword>
<evidence type="ECO:0000313" key="2">
    <source>
        <dbReference type="Proteomes" id="UP000631421"/>
    </source>
</evidence>
<dbReference type="Proteomes" id="UP000631421">
    <property type="component" value="Unassembled WGS sequence"/>
</dbReference>
<sequence length="212" mass="23532">MSINNAEIRLLLGIWDLGNGQGEVNKGAVLPSFSGKDKDIKKAEYKNALQSLIDGGAIAVSKKYALTDVGLQRLAEGLRSPDFSFQAASVVSSRLADAALRWFQKNSGEVAGVESAPKISSYDEFKAVALETYDQLNRDYNYDNFVPIYKIRRSIGDRLTRTEFNDWLVKMQADSLLLLQENAVEDNARDKLEDSVSTPINGLRCYATKKVK</sequence>
<reference evidence="1" key="1">
    <citation type="journal article" date="2015" name="ISME J.">
        <title>Draft Genome Sequence of Streptomyces incarnatus NRRL8089, which Produces the Nucleoside Antibiotic Sinefungin.</title>
        <authorList>
            <person name="Oshima K."/>
            <person name="Hattori M."/>
            <person name="Shimizu H."/>
            <person name="Fukuda K."/>
            <person name="Nemoto M."/>
            <person name="Inagaki K."/>
            <person name="Tamura T."/>
        </authorList>
    </citation>
    <scope>NUCLEOTIDE SEQUENCE</scope>
    <source>
        <strain evidence="1">FACHB-1277</strain>
    </source>
</reference>
<proteinExistence type="predicted"/>
<protein>
    <submittedName>
        <fullName evidence="1">Uncharacterized protein</fullName>
    </submittedName>
</protein>